<evidence type="ECO:0000313" key="2">
    <source>
        <dbReference type="Proteomes" id="UP001523216"/>
    </source>
</evidence>
<organism evidence="1 2">
    <name type="scientific">Paractinoplanes hotanensis</name>
    <dbReference type="NCBI Taxonomy" id="2906497"/>
    <lineage>
        <taxon>Bacteria</taxon>
        <taxon>Bacillati</taxon>
        <taxon>Actinomycetota</taxon>
        <taxon>Actinomycetes</taxon>
        <taxon>Micromonosporales</taxon>
        <taxon>Micromonosporaceae</taxon>
        <taxon>Paractinoplanes</taxon>
    </lineage>
</organism>
<reference evidence="1 2" key="1">
    <citation type="submission" date="2022-06" db="EMBL/GenBank/DDBJ databases">
        <title>Actinoplanes abujensis sp. nov., isolated from Nigerian arid soil.</title>
        <authorList>
            <person name="Ding P."/>
        </authorList>
    </citation>
    <scope>NUCLEOTIDE SEQUENCE [LARGE SCALE GENOMIC DNA]</scope>
    <source>
        <strain evidence="2">TRM88002</strain>
    </source>
</reference>
<keyword evidence="2" id="KW-1185">Reference proteome</keyword>
<comment type="caution">
    <text evidence="1">The sequence shown here is derived from an EMBL/GenBank/DDBJ whole genome shotgun (WGS) entry which is preliminary data.</text>
</comment>
<dbReference type="Proteomes" id="UP001523216">
    <property type="component" value="Unassembled WGS sequence"/>
</dbReference>
<dbReference type="RefSeq" id="WP_251800792.1">
    <property type="nucleotide sequence ID" value="NZ_JAMQOL010000037.1"/>
</dbReference>
<name>A0ABT0Y592_9ACTN</name>
<dbReference type="EMBL" id="JAMQOL010000037">
    <property type="protein sequence ID" value="MCM4080990.1"/>
    <property type="molecule type" value="Genomic_DNA"/>
</dbReference>
<evidence type="ECO:0000313" key="1">
    <source>
        <dbReference type="EMBL" id="MCM4080990.1"/>
    </source>
</evidence>
<gene>
    <name evidence="1" type="ORF">LXN57_25775</name>
</gene>
<protein>
    <submittedName>
        <fullName evidence="1">Uncharacterized protein</fullName>
    </submittedName>
</protein>
<sequence length="72" mass="7644">MECVRFAARPCGYLTTRASLVGPIAELSARLDAEIGARLPRWGRPSLIDPAVKAAEDGFAVLPRGSPGHGDR</sequence>
<accession>A0ABT0Y592</accession>
<proteinExistence type="predicted"/>